<dbReference type="FunFam" id="1.10.630.10:FF:000011">
    <property type="entry name" value="Cytochrome P450 83B1"/>
    <property type="match status" value="1"/>
</dbReference>
<name>A0ABD0TYQ7_DENTH</name>
<dbReference type="Gene3D" id="1.10.630.10">
    <property type="entry name" value="Cytochrome P450"/>
    <property type="match status" value="1"/>
</dbReference>
<dbReference type="InterPro" id="IPR001128">
    <property type="entry name" value="Cyt_P450"/>
</dbReference>
<sequence length="508" mass="57259">MATVIILITLLTIIFFFLHRRKTVAATKLPPRPSGLPLLGNLHQLGSLPHQSLNSLSKRYGPLLLLQLGVVAPTVVVSSAEIAEQIMKTQDLIFASRPPSSMANHLIYNSTDIAFSPYNDYWRKMKKICIVHLLSSRRVQSYRHVREEEVAILIADIRAASVGAEAVNLSKRLVTLTNDIICRAALGRKYSGETRFGEMLNEFVKLLGCFPVADFVPWLGWIDVLTGLDGRVRRTSKQLDEFLEHVLEEHLSRRESSNSVAIETDEDCADFVDVLLSIKEEHDALDKEHIKALILDMFAAGTDTTVTALEWAMAELIKHPILMQEVQREIREVVGSKEVIEQEDIDRLTYLKATIKETLRLHVPIALLVPRVAMEDTQLQGYDIPAGTRILINAWAIARDPKNWDKPDDFWPERFMNNNIDFRGQHFHLTPFGAGRRACPGIGFAIAVIECTLANLLHHFNWEVPEEMKNEVLGVHRRSFTSLQLSFTALASSTMVNRAPISGFLGMM</sequence>
<comment type="caution">
    <text evidence="6">The sequence shown here is derived from an EMBL/GenBank/DDBJ whole genome shotgun (WGS) entry which is preliminary data.</text>
</comment>
<dbReference type="EMBL" id="JANQDX010000019">
    <property type="protein sequence ID" value="KAL0904795.1"/>
    <property type="molecule type" value="Genomic_DNA"/>
</dbReference>
<evidence type="ECO:0000313" key="7">
    <source>
        <dbReference type="Proteomes" id="UP001552299"/>
    </source>
</evidence>
<evidence type="ECO:0000256" key="4">
    <source>
        <dbReference type="PIRSR" id="PIRSR602401-1"/>
    </source>
</evidence>
<keyword evidence="5" id="KW-0560">Oxidoreductase</keyword>
<dbReference type="GO" id="GO:0046872">
    <property type="term" value="F:metal ion binding"/>
    <property type="evidence" value="ECO:0007669"/>
    <property type="project" value="UniProtKB-KW"/>
</dbReference>
<dbReference type="AlphaFoldDB" id="A0ABD0TYQ7"/>
<keyword evidence="5" id="KW-0503">Monooxygenase</keyword>
<evidence type="ECO:0000256" key="1">
    <source>
        <dbReference type="ARBA" id="ARBA00010617"/>
    </source>
</evidence>
<dbReference type="PROSITE" id="PS00086">
    <property type="entry name" value="CYTOCHROME_P450"/>
    <property type="match status" value="1"/>
</dbReference>
<dbReference type="InterPro" id="IPR002401">
    <property type="entry name" value="Cyt_P450_E_grp-I"/>
</dbReference>
<dbReference type="CDD" id="cd11072">
    <property type="entry name" value="CYP71-like"/>
    <property type="match status" value="1"/>
</dbReference>
<evidence type="ECO:0000313" key="6">
    <source>
        <dbReference type="EMBL" id="KAL0904795.1"/>
    </source>
</evidence>
<evidence type="ECO:0000256" key="2">
    <source>
        <dbReference type="ARBA" id="ARBA00022723"/>
    </source>
</evidence>
<proteinExistence type="inferred from homology"/>
<dbReference type="SUPFAM" id="SSF48264">
    <property type="entry name" value="Cytochrome P450"/>
    <property type="match status" value="1"/>
</dbReference>
<dbReference type="PANTHER" id="PTHR47955">
    <property type="entry name" value="CYTOCHROME P450 FAMILY 71 PROTEIN"/>
    <property type="match status" value="1"/>
</dbReference>
<comment type="cofactor">
    <cofactor evidence="4">
        <name>heme</name>
        <dbReference type="ChEBI" id="CHEBI:30413"/>
    </cofactor>
</comment>
<dbReference type="PANTHER" id="PTHR47955:SF15">
    <property type="entry name" value="CYTOCHROME P450 71A2-LIKE"/>
    <property type="match status" value="1"/>
</dbReference>
<evidence type="ECO:0000256" key="3">
    <source>
        <dbReference type="ARBA" id="ARBA00023004"/>
    </source>
</evidence>
<keyword evidence="2 4" id="KW-0479">Metal-binding</keyword>
<accession>A0ABD0TYQ7</accession>
<dbReference type="InterPro" id="IPR036396">
    <property type="entry name" value="Cyt_P450_sf"/>
</dbReference>
<dbReference type="Proteomes" id="UP001552299">
    <property type="component" value="Unassembled WGS sequence"/>
</dbReference>
<feature type="binding site" description="axial binding residue" evidence="4">
    <location>
        <position position="439"/>
    </location>
    <ligand>
        <name>heme</name>
        <dbReference type="ChEBI" id="CHEBI:30413"/>
    </ligand>
    <ligandPart>
        <name>Fe</name>
        <dbReference type="ChEBI" id="CHEBI:18248"/>
    </ligandPart>
</feature>
<dbReference type="Pfam" id="PF00067">
    <property type="entry name" value="p450"/>
    <property type="match status" value="1"/>
</dbReference>
<keyword evidence="3 4" id="KW-0408">Iron</keyword>
<organism evidence="6 7">
    <name type="scientific">Dendrobium thyrsiflorum</name>
    <name type="common">Pinecone-like raceme dendrobium</name>
    <name type="synonym">Orchid</name>
    <dbReference type="NCBI Taxonomy" id="117978"/>
    <lineage>
        <taxon>Eukaryota</taxon>
        <taxon>Viridiplantae</taxon>
        <taxon>Streptophyta</taxon>
        <taxon>Embryophyta</taxon>
        <taxon>Tracheophyta</taxon>
        <taxon>Spermatophyta</taxon>
        <taxon>Magnoliopsida</taxon>
        <taxon>Liliopsida</taxon>
        <taxon>Asparagales</taxon>
        <taxon>Orchidaceae</taxon>
        <taxon>Epidendroideae</taxon>
        <taxon>Malaxideae</taxon>
        <taxon>Dendrobiinae</taxon>
        <taxon>Dendrobium</taxon>
    </lineage>
</organism>
<dbReference type="PRINTS" id="PR00463">
    <property type="entry name" value="EP450I"/>
</dbReference>
<dbReference type="PRINTS" id="PR00385">
    <property type="entry name" value="P450"/>
</dbReference>
<comment type="similarity">
    <text evidence="1 5">Belongs to the cytochrome P450 family.</text>
</comment>
<protein>
    <submittedName>
        <fullName evidence="6">Uncharacterized protein</fullName>
    </submittedName>
</protein>
<dbReference type="InterPro" id="IPR017972">
    <property type="entry name" value="Cyt_P450_CS"/>
</dbReference>
<reference evidence="6 7" key="1">
    <citation type="journal article" date="2024" name="Plant Biotechnol. J.">
        <title>Dendrobium thyrsiflorum genome and its molecular insights into genes involved in important horticultural traits.</title>
        <authorList>
            <person name="Chen B."/>
            <person name="Wang J.Y."/>
            <person name="Zheng P.J."/>
            <person name="Li K.L."/>
            <person name="Liang Y.M."/>
            <person name="Chen X.F."/>
            <person name="Zhang C."/>
            <person name="Zhao X."/>
            <person name="He X."/>
            <person name="Zhang G.Q."/>
            <person name="Liu Z.J."/>
            <person name="Xu Q."/>
        </authorList>
    </citation>
    <scope>NUCLEOTIDE SEQUENCE [LARGE SCALE GENOMIC DNA]</scope>
    <source>
        <strain evidence="6">GZMU011</strain>
    </source>
</reference>
<dbReference type="GO" id="GO:0004497">
    <property type="term" value="F:monooxygenase activity"/>
    <property type="evidence" value="ECO:0007669"/>
    <property type="project" value="UniProtKB-KW"/>
</dbReference>
<keyword evidence="4 5" id="KW-0349">Heme</keyword>
<evidence type="ECO:0000256" key="5">
    <source>
        <dbReference type="RuleBase" id="RU000461"/>
    </source>
</evidence>
<keyword evidence="7" id="KW-1185">Reference proteome</keyword>
<gene>
    <name evidence="6" type="ORF">M5K25_026946</name>
</gene>